<dbReference type="AlphaFoldDB" id="A0A517SPN4"/>
<keyword evidence="6" id="KW-1185">Reference proteome</keyword>
<dbReference type="InterPro" id="IPR020904">
    <property type="entry name" value="Sc_DH/Rdtase_CS"/>
</dbReference>
<evidence type="ECO:0000256" key="3">
    <source>
        <dbReference type="RuleBase" id="RU000363"/>
    </source>
</evidence>
<accession>A0A517SPN4</accession>
<dbReference type="Pfam" id="PF00106">
    <property type="entry name" value="adh_short"/>
    <property type="match status" value="1"/>
</dbReference>
<gene>
    <name evidence="5" type="ORF">SV7mr_05580</name>
</gene>
<evidence type="ECO:0000256" key="1">
    <source>
        <dbReference type="ARBA" id="ARBA00006484"/>
    </source>
</evidence>
<dbReference type="EC" id="1.-.-.-" evidence="5"/>
<evidence type="ECO:0000259" key="4">
    <source>
        <dbReference type="SMART" id="SM00822"/>
    </source>
</evidence>
<name>A0A517SPN4_9BACT</name>
<dbReference type="PROSITE" id="PS00061">
    <property type="entry name" value="ADH_SHORT"/>
    <property type="match status" value="1"/>
</dbReference>
<dbReference type="InterPro" id="IPR002347">
    <property type="entry name" value="SDR_fam"/>
</dbReference>
<dbReference type="CDD" id="cd05233">
    <property type="entry name" value="SDR_c"/>
    <property type="match status" value="1"/>
</dbReference>
<dbReference type="PANTHER" id="PTHR44196">
    <property type="entry name" value="DEHYDROGENASE/REDUCTASE SDR FAMILY MEMBER 7B"/>
    <property type="match status" value="1"/>
</dbReference>
<dbReference type="GO" id="GO:0016020">
    <property type="term" value="C:membrane"/>
    <property type="evidence" value="ECO:0007669"/>
    <property type="project" value="TreeGrafter"/>
</dbReference>
<dbReference type="GO" id="GO:0016491">
    <property type="term" value="F:oxidoreductase activity"/>
    <property type="evidence" value="ECO:0007669"/>
    <property type="project" value="UniProtKB-KW"/>
</dbReference>
<evidence type="ECO:0000313" key="5">
    <source>
        <dbReference type="EMBL" id="QDT58069.1"/>
    </source>
</evidence>
<comment type="similarity">
    <text evidence="1 3">Belongs to the short-chain dehydrogenases/reductases (SDR) family.</text>
</comment>
<organism evidence="5 6">
    <name type="scientific">Stieleria bergensis</name>
    <dbReference type="NCBI Taxonomy" id="2528025"/>
    <lineage>
        <taxon>Bacteria</taxon>
        <taxon>Pseudomonadati</taxon>
        <taxon>Planctomycetota</taxon>
        <taxon>Planctomycetia</taxon>
        <taxon>Pirellulales</taxon>
        <taxon>Pirellulaceae</taxon>
        <taxon>Stieleria</taxon>
    </lineage>
</organism>
<dbReference type="Gene3D" id="3.40.50.720">
    <property type="entry name" value="NAD(P)-binding Rossmann-like Domain"/>
    <property type="match status" value="1"/>
</dbReference>
<dbReference type="InterPro" id="IPR057326">
    <property type="entry name" value="KR_dom"/>
</dbReference>
<dbReference type="SUPFAM" id="SSF51735">
    <property type="entry name" value="NAD(P)-binding Rossmann-fold domains"/>
    <property type="match status" value="1"/>
</dbReference>
<protein>
    <submittedName>
        <fullName evidence="5">Putative oxidoreductase</fullName>
        <ecNumber evidence="5">1.-.-.-</ecNumber>
    </submittedName>
</protein>
<dbReference type="PRINTS" id="PR00081">
    <property type="entry name" value="GDHRDH"/>
</dbReference>
<dbReference type="PANTHER" id="PTHR44196:SF1">
    <property type="entry name" value="DEHYDROGENASE_REDUCTASE SDR FAMILY MEMBER 7B"/>
    <property type="match status" value="1"/>
</dbReference>
<proteinExistence type="inferred from homology"/>
<dbReference type="PRINTS" id="PR00080">
    <property type="entry name" value="SDRFAMILY"/>
</dbReference>
<reference evidence="5 6" key="1">
    <citation type="submission" date="2019-02" db="EMBL/GenBank/DDBJ databases">
        <title>Deep-cultivation of Planctomycetes and their phenomic and genomic characterization uncovers novel biology.</title>
        <authorList>
            <person name="Wiegand S."/>
            <person name="Jogler M."/>
            <person name="Boedeker C."/>
            <person name="Pinto D."/>
            <person name="Vollmers J."/>
            <person name="Rivas-Marin E."/>
            <person name="Kohn T."/>
            <person name="Peeters S.H."/>
            <person name="Heuer A."/>
            <person name="Rast P."/>
            <person name="Oberbeckmann S."/>
            <person name="Bunk B."/>
            <person name="Jeske O."/>
            <person name="Meyerdierks A."/>
            <person name="Storesund J.E."/>
            <person name="Kallscheuer N."/>
            <person name="Luecker S."/>
            <person name="Lage O.M."/>
            <person name="Pohl T."/>
            <person name="Merkel B.J."/>
            <person name="Hornburger P."/>
            <person name="Mueller R.-W."/>
            <person name="Bruemmer F."/>
            <person name="Labrenz M."/>
            <person name="Spormann A.M."/>
            <person name="Op den Camp H."/>
            <person name="Overmann J."/>
            <person name="Amann R."/>
            <person name="Jetten M.S.M."/>
            <person name="Mascher T."/>
            <person name="Medema M.H."/>
            <person name="Devos D.P."/>
            <person name="Kaster A.-K."/>
            <person name="Ovreas L."/>
            <person name="Rohde M."/>
            <person name="Galperin M.Y."/>
            <person name="Jogler C."/>
        </authorList>
    </citation>
    <scope>NUCLEOTIDE SEQUENCE [LARGE SCALE GENOMIC DNA]</scope>
    <source>
        <strain evidence="5 6">SV_7m_r</strain>
    </source>
</reference>
<dbReference type="SMART" id="SM00822">
    <property type="entry name" value="PKS_KR"/>
    <property type="match status" value="1"/>
</dbReference>
<dbReference type="Proteomes" id="UP000315003">
    <property type="component" value="Chromosome"/>
</dbReference>
<feature type="domain" description="Ketoreductase" evidence="4">
    <location>
        <begin position="6"/>
        <end position="188"/>
    </location>
</feature>
<dbReference type="InterPro" id="IPR036291">
    <property type="entry name" value="NAD(P)-bd_dom_sf"/>
</dbReference>
<dbReference type="RefSeq" id="WP_419188003.1">
    <property type="nucleotide sequence ID" value="NZ_CP036272.1"/>
</dbReference>
<evidence type="ECO:0000313" key="6">
    <source>
        <dbReference type="Proteomes" id="UP000315003"/>
    </source>
</evidence>
<dbReference type="EMBL" id="CP036272">
    <property type="protein sequence ID" value="QDT58069.1"/>
    <property type="molecule type" value="Genomic_DNA"/>
</dbReference>
<evidence type="ECO:0000256" key="2">
    <source>
        <dbReference type="ARBA" id="ARBA00023002"/>
    </source>
</evidence>
<keyword evidence="2 5" id="KW-0560">Oxidoreductase</keyword>
<sequence length="267" mass="28635">MPETSPVVLVTGGSAGLGKIIAKTFLNAGYRVMIVGRSTERLQNAADELDGGDRLAIATCDVSELAQCHELAEQINTQFGRLDTLVNCIGTSDRGVVTELTADRLKQLWQDNVLTTLHCSQAMLILLEQSHGSIVNIGSLAGKVGARYLGGYVTAKHALTGLTQQMRLEWRDRDVHVALVSPGPIRRPDAGQRYAQHNSEALPESASAPGGGTKVKGLPPETVAAAVLKCAQRKKTDLVLPGHLRCLIAIGNAFPRLGDWLLLKFSR</sequence>